<name>A0ABP9GXF4_9FLAO</name>
<evidence type="ECO:0000313" key="2">
    <source>
        <dbReference type="EMBL" id="GAA4950518.1"/>
    </source>
</evidence>
<comment type="caution">
    <text evidence="2">The sequence shown here is derived from an EMBL/GenBank/DDBJ whole genome shotgun (WGS) entry which is preliminary data.</text>
</comment>
<protein>
    <recommendedName>
        <fullName evidence="4">Gylcosyl hydrolase 115 C-terminal domain-containing protein</fullName>
    </recommendedName>
</protein>
<feature type="signal peptide" evidence="1">
    <location>
        <begin position="1"/>
        <end position="20"/>
    </location>
</feature>
<evidence type="ECO:0008006" key="4">
    <source>
        <dbReference type="Google" id="ProtNLM"/>
    </source>
</evidence>
<evidence type="ECO:0000256" key="1">
    <source>
        <dbReference type="SAM" id="SignalP"/>
    </source>
</evidence>
<feature type="chain" id="PRO_5045636614" description="Gylcosyl hydrolase 115 C-terminal domain-containing protein" evidence="1">
    <location>
        <begin position="21"/>
        <end position="413"/>
    </location>
</feature>
<gene>
    <name evidence="2" type="ORF">GCM10023314_24770</name>
</gene>
<organism evidence="2 3">
    <name type="scientific">Algibacter agarivorans</name>
    <dbReference type="NCBI Taxonomy" id="1109741"/>
    <lineage>
        <taxon>Bacteria</taxon>
        <taxon>Pseudomonadati</taxon>
        <taxon>Bacteroidota</taxon>
        <taxon>Flavobacteriia</taxon>
        <taxon>Flavobacteriales</taxon>
        <taxon>Flavobacteriaceae</taxon>
        <taxon>Algibacter</taxon>
    </lineage>
</organism>
<evidence type="ECO:0000313" key="3">
    <source>
        <dbReference type="Proteomes" id="UP001501302"/>
    </source>
</evidence>
<accession>A0ABP9GXF4</accession>
<dbReference type="EMBL" id="BAABJJ010000036">
    <property type="protein sequence ID" value="GAA4950518.1"/>
    <property type="molecule type" value="Genomic_DNA"/>
</dbReference>
<sequence length="413" mass="46595">MKTKLVFLILLTSVSFISKAQSKKLTNSIIGENVVFEEKAGLVAVEAEFFYKQTKKDVRQWYRSSKFEKPNVGRDEDTLHVYGSSNNAYLEILPDTRVTHDDELIKGENFSDIPGVMATVHYKVKFNNPGRYYVWARIMSTGGEDNGVHVGLNGEWPESGQRMQWCEGRTHWTWASKQRTKEIHCGIPYNIYLDVKKAGVHDIQFSMREDGFEFDKFILTKDKLYKPEGKGPKVKAIGQLPKPYASVSAPIIKKNYFKTIAEALPDNKWIAAQQFPSVGTDFYTNGKNWMAINPKTHKKAITSTAFNFESGTYDIVFVGVGENDGSSTFQILINGKEIGTYQPPLTDKMFEEGKNSTKIWKSIKLKKGDKITVKAEVGTDGEEFTRGRWAGIVFTPVGKGKKILNAPSSYSQD</sequence>
<dbReference type="Proteomes" id="UP001501302">
    <property type="component" value="Unassembled WGS sequence"/>
</dbReference>
<keyword evidence="1" id="KW-0732">Signal</keyword>
<keyword evidence="3" id="KW-1185">Reference proteome</keyword>
<dbReference type="Gene3D" id="2.60.120.1620">
    <property type="match status" value="1"/>
</dbReference>
<reference evidence="3" key="1">
    <citation type="journal article" date="2019" name="Int. J. Syst. Evol. Microbiol.">
        <title>The Global Catalogue of Microorganisms (GCM) 10K type strain sequencing project: providing services to taxonomists for standard genome sequencing and annotation.</title>
        <authorList>
            <consortium name="The Broad Institute Genomics Platform"/>
            <consortium name="The Broad Institute Genome Sequencing Center for Infectious Disease"/>
            <person name="Wu L."/>
            <person name="Ma J."/>
        </authorList>
    </citation>
    <scope>NUCLEOTIDE SEQUENCE [LARGE SCALE GENOMIC DNA]</scope>
    <source>
        <strain evidence="3">JCM 18285</strain>
    </source>
</reference>
<proteinExistence type="predicted"/>
<dbReference type="RefSeq" id="WP_345192455.1">
    <property type="nucleotide sequence ID" value="NZ_BAABJJ010000036.1"/>
</dbReference>